<feature type="region of interest" description="Disordered" evidence="1">
    <location>
        <begin position="31"/>
        <end position="70"/>
    </location>
</feature>
<dbReference type="EMBL" id="GBRH01195353">
    <property type="protein sequence ID" value="JAE02543.1"/>
    <property type="molecule type" value="Transcribed_RNA"/>
</dbReference>
<protein>
    <submittedName>
        <fullName evidence="2">Uncharacterized protein</fullName>
    </submittedName>
</protein>
<sequence length="100" mass="11035">MSLGALTFAGFLGGAVVGRCWTGLVGRCRRRRRKARRQRTEMRTSRSTKAAPTPMPTSTHVRSPNTTVLWDSSESDMGAAVAPLYRFLRIGGTPRVLEQN</sequence>
<name>A0A0A9F2N3_ARUDO</name>
<reference evidence="2" key="2">
    <citation type="journal article" date="2015" name="Data Brief">
        <title>Shoot transcriptome of the giant reed, Arundo donax.</title>
        <authorList>
            <person name="Barrero R.A."/>
            <person name="Guerrero F.D."/>
            <person name="Moolhuijzen P."/>
            <person name="Goolsby J.A."/>
            <person name="Tidwell J."/>
            <person name="Bellgard S.E."/>
            <person name="Bellgard M.I."/>
        </authorList>
    </citation>
    <scope>NUCLEOTIDE SEQUENCE</scope>
    <source>
        <tissue evidence="2">Shoot tissue taken approximately 20 cm above the soil surface</tissue>
    </source>
</reference>
<feature type="compositionally biased region" description="Polar residues" evidence="1">
    <location>
        <begin position="45"/>
        <end position="70"/>
    </location>
</feature>
<accession>A0A0A9F2N3</accession>
<evidence type="ECO:0000313" key="2">
    <source>
        <dbReference type="EMBL" id="JAE02543.1"/>
    </source>
</evidence>
<dbReference type="AlphaFoldDB" id="A0A0A9F2N3"/>
<organism evidence="2">
    <name type="scientific">Arundo donax</name>
    <name type="common">Giant reed</name>
    <name type="synonym">Donax arundinaceus</name>
    <dbReference type="NCBI Taxonomy" id="35708"/>
    <lineage>
        <taxon>Eukaryota</taxon>
        <taxon>Viridiplantae</taxon>
        <taxon>Streptophyta</taxon>
        <taxon>Embryophyta</taxon>
        <taxon>Tracheophyta</taxon>
        <taxon>Spermatophyta</taxon>
        <taxon>Magnoliopsida</taxon>
        <taxon>Liliopsida</taxon>
        <taxon>Poales</taxon>
        <taxon>Poaceae</taxon>
        <taxon>PACMAD clade</taxon>
        <taxon>Arundinoideae</taxon>
        <taxon>Arundineae</taxon>
        <taxon>Arundo</taxon>
    </lineage>
</organism>
<evidence type="ECO:0000256" key="1">
    <source>
        <dbReference type="SAM" id="MobiDB-lite"/>
    </source>
</evidence>
<proteinExistence type="predicted"/>
<reference evidence="2" key="1">
    <citation type="submission" date="2014-09" db="EMBL/GenBank/DDBJ databases">
        <authorList>
            <person name="Magalhaes I.L.F."/>
            <person name="Oliveira U."/>
            <person name="Santos F.R."/>
            <person name="Vidigal T.H.D.A."/>
            <person name="Brescovit A.D."/>
            <person name="Santos A.J."/>
        </authorList>
    </citation>
    <scope>NUCLEOTIDE SEQUENCE</scope>
    <source>
        <tissue evidence="2">Shoot tissue taken approximately 20 cm above the soil surface</tissue>
    </source>
</reference>